<name>A0A1N6WJM4_9BACT</name>
<evidence type="ECO:0000313" key="1">
    <source>
        <dbReference type="EMBL" id="SIQ90186.1"/>
    </source>
</evidence>
<dbReference type="Pfam" id="PF11964">
    <property type="entry name" value="SpoIIAA-like"/>
    <property type="match status" value="1"/>
</dbReference>
<keyword evidence="2" id="KW-1185">Reference proteome</keyword>
<dbReference type="Gene3D" id="3.40.50.10600">
    <property type="entry name" value="SpoIIaa-like domains"/>
    <property type="match status" value="1"/>
</dbReference>
<dbReference type="InterPro" id="IPR021866">
    <property type="entry name" value="SpoIIAA-like"/>
</dbReference>
<dbReference type="InterPro" id="IPR038396">
    <property type="entry name" value="SpoIIAA-like_sf"/>
</dbReference>
<proteinExistence type="predicted"/>
<protein>
    <submittedName>
        <fullName evidence="1">SpoIIAA-like</fullName>
    </submittedName>
</protein>
<dbReference type="Proteomes" id="UP000185924">
    <property type="component" value="Unassembled WGS sequence"/>
</dbReference>
<dbReference type="InterPro" id="IPR036513">
    <property type="entry name" value="STAS_dom_sf"/>
</dbReference>
<dbReference type="SUPFAM" id="SSF52091">
    <property type="entry name" value="SpoIIaa-like"/>
    <property type="match status" value="1"/>
</dbReference>
<reference evidence="2" key="1">
    <citation type="submission" date="2017-01" db="EMBL/GenBank/DDBJ databases">
        <authorList>
            <person name="Varghese N."/>
            <person name="Submissions S."/>
        </authorList>
    </citation>
    <scope>NUCLEOTIDE SEQUENCE [LARGE SCALE GENOMIC DNA]</scope>
    <source>
        <strain evidence="2">DM9</strain>
    </source>
</reference>
<dbReference type="EMBL" id="FTNM01000002">
    <property type="protein sequence ID" value="SIQ90186.1"/>
    <property type="molecule type" value="Genomic_DNA"/>
</dbReference>
<sequence>MIKKIDIGHDQVLAFRVEGEVDVQDMKASQKVIKPELESAAPFNLYLEMAATEGVEPAAVQERVSFILSNFSDVLDKVKKIALVTDKDWLQHLMSGVFRMVPSIEQRSFSFEEKEAARRWVA</sequence>
<dbReference type="RefSeq" id="WP_007658485.1">
    <property type="nucleotide sequence ID" value="NZ_FTNM01000002.1"/>
</dbReference>
<accession>A0A1N6WJM4</accession>
<evidence type="ECO:0000313" key="2">
    <source>
        <dbReference type="Proteomes" id="UP000185924"/>
    </source>
</evidence>
<dbReference type="STRING" id="1077936.SAMN05421545_1580"/>
<dbReference type="OrthoDB" id="1447828at2"/>
<dbReference type="AlphaFoldDB" id="A0A1N6WJM4"/>
<organism evidence="1 2">
    <name type="scientific">Pontibacter lucknowensis</name>
    <dbReference type="NCBI Taxonomy" id="1077936"/>
    <lineage>
        <taxon>Bacteria</taxon>
        <taxon>Pseudomonadati</taxon>
        <taxon>Bacteroidota</taxon>
        <taxon>Cytophagia</taxon>
        <taxon>Cytophagales</taxon>
        <taxon>Hymenobacteraceae</taxon>
        <taxon>Pontibacter</taxon>
    </lineage>
</organism>
<gene>
    <name evidence="1" type="ORF">SAMN05421545_1580</name>
</gene>